<dbReference type="SUPFAM" id="SSF56801">
    <property type="entry name" value="Acetyl-CoA synthetase-like"/>
    <property type="match status" value="1"/>
</dbReference>
<evidence type="ECO:0000256" key="1">
    <source>
        <dbReference type="ARBA" id="ARBA00022598"/>
    </source>
</evidence>
<accession>A0A1I8PNM6</accession>
<keyword evidence="1" id="KW-0436">Ligase</keyword>
<evidence type="ECO:0000256" key="2">
    <source>
        <dbReference type="ARBA" id="ARBA00022832"/>
    </source>
</evidence>
<proteinExistence type="predicted"/>
<dbReference type="InterPro" id="IPR042099">
    <property type="entry name" value="ANL_N_sf"/>
</dbReference>
<dbReference type="EnsemblMetazoa" id="SCAU009699-RC">
    <property type="protein sequence ID" value="SCAU009699-PC"/>
    <property type="gene ID" value="SCAU009699"/>
</dbReference>
<evidence type="ECO:0000313" key="6">
    <source>
        <dbReference type="EnsemblMetazoa" id="SCAU009699-PC"/>
    </source>
</evidence>
<dbReference type="OrthoDB" id="3633556at2759"/>
<feature type="domain" description="AMP-dependent synthetase/ligase" evidence="5">
    <location>
        <begin position="41"/>
        <end position="468"/>
    </location>
</feature>
<protein>
    <recommendedName>
        <fullName evidence="4">long-chain-fatty-acid--CoA ligase</fullName>
        <ecNumber evidence="4">6.2.1.3</ecNumber>
    </recommendedName>
</protein>
<organism evidence="6 7">
    <name type="scientific">Stomoxys calcitrans</name>
    <name type="common">Stable fly</name>
    <name type="synonym">Conops calcitrans</name>
    <dbReference type="NCBI Taxonomy" id="35570"/>
    <lineage>
        <taxon>Eukaryota</taxon>
        <taxon>Metazoa</taxon>
        <taxon>Ecdysozoa</taxon>
        <taxon>Arthropoda</taxon>
        <taxon>Hexapoda</taxon>
        <taxon>Insecta</taxon>
        <taxon>Pterygota</taxon>
        <taxon>Neoptera</taxon>
        <taxon>Endopterygota</taxon>
        <taxon>Diptera</taxon>
        <taxon>Brachycera</taxon>
        <taxon>Muscomorpha</taxon>
        <taxon>Muscoidea</taxon>
        <taxon>Muscidae</taxon>
        <taxon>Stomoxys</taxon>
    </lineage>
</organism>
<sequence>MSQPKTATSYTSCSLHDPVKIRASKESVEELPVKTIPQVFHECCEKYKNLTAIAYQETPGENEAPWKTITYEEYEKKVKQTALALLYLGVEPRTSVGILAFNCPEWFYVQLAALSINAVSAGIYTTNIAESVYHVLETSDASVLVVEDSHQMSKVREIKSNLPFLKAVVQLKGPFEFDKSARRPGYYRWPDLMEMDFDATLREELKLRELQVAPNECAVLIFTSGTVGMPKGVMLSHDNILCAAHTVSKSFSNITPGHETIVSYLPLNHVAAQIFDINMSMRNGATVYFADRNALKGTLEKTFMAARPTMTIVVPRIYEKIQEKYMQLDDNRTGWVRLITNMARNTMLQYHLDKMEGKPTPLWKLYLASAIINRIKTSLGLERNKECLVGGAPASTEVKRFCLSLDLPWTDAYGMSECSGALVYSINRTNLHTVGKPLEGVEIEIHQPNESGEGEILIRSRCNFMGYLKEPQKTSETLRADGSIFTGDIGYLDDQGNLYITGRIKELIITSGGENMPPVYIETLIKQELPCISNVLAVGDRRKYVTVLMTFKTHIDTSTGYPLDKLLPETIEWLATLDLHYTHLSDMLHIKLPQHLKDFDPNSVVVRLDCKIRKALADGIKRYNNRAISNAQKVQYFRILPHDFSIATGELGPTMKIRRNVVLSKYAKTIDTMYDN</sequence>
<dbReference type="STRING" id="35570.A0A1I8PNM6"/>
<dbReference type="VEuPathDB" id="VectorBase:SCAU009699"/>
<dbReference type="GO" id="GO:0016020">
    <property type="term" value="C:membrane"/>
    <property type="evidence" value="ECO:0007669"/>
    <property type="project" value="TreeGrafter"/>
</dbReference>
<dbReference type="InterPro" id="IPR000873">
    <property type="entry name" value="AMP-dep_synth/lig_dom"/>
</dbReference>
<keyword evidence="7" id="KW-1185">Reference proteome</keyword>
<gene>
    <name evidence="6" type="primary">106080492</name>
</gene>
<evidence type="ECO:0000256" key="3">
    <source>
        <dbReference type="ARBA" id="ARBA00023098"/>
    </source>
</evidence>
<evidence type="ECO:0000259" key="5">
    <source>
        <dbReference type="Pfam" id="PF00501"/>
    </source>
</evidence>
<dbReference type="GO" id="GO:0005783">
    <property type="term" value="C:endoplasmic reticulum"/>
    <property type="evidence" value="ECO:0007669"/>
    <property type="project" value="TreeGrafter"/>
</dbReference>
<dbReference type="EnsemblMetazoa" id="SCAU009699-RA">
    <property type="protein sequence ID" value="SCAU009699-PA"/>
    <property type="gene ID" value="SCAU009699"/>
</dbReference>
<evidence type="ECO:0000256" key="4">
    <source>
        <dbReference type="ARBA" id="ARBA00026121"/>
    </source>
</evidence>
<keyword evidence="2" id="KW-0276">Fatty acid metabolism</keyword>
<dbReference type="Pfam" id="PF00501">
    <property type="entry name" value="AMP-binding"/>
    <property type="match status" value="1"/>
</dbReference>
<reference evidence="6" key="2">
    <citation type="submission" date="2020-05" db="UniProtKB">
        <authorList>
            <consortium name="EnsemblMetazoa"/>
        </authorList>
    </citation>
    <scope>IDENTIFICATION</scope>
    <source>
        <strain evidence="6">USDA</strain>
    </source>
</reference>
<name>A0A1I8PNM6_STOCA</name>
<dbReference type="EC" id="6.2.1.3" evidence="4"/>
<dbReference type="Gene3D" id="3.40.50.12780">
    <property type="entry name" value="N-terminal domain of ligase-like"/>
    <property type="match status" value="1"/>
</dbReference>
<dbReference type="PANTHER" id="PTHR43272:SF32">
    <property type="entry name" value="AMP-DEPENDENT SYNTHETASE_LIGASE DOMAIN-CONTAINING PROTEIN"/>
    <property type="match status" value="1"/>
</dbReference>
<dbReference type="EnsemblMetazoa" id="SCAU009699-RB">
    <property type="protein sequence ID" value="SCAU009699-PB"/>
    <property type="gene ID" value="SCAU009699"/>
</dbReference>
<dbReference type="GO" id="GO:0004467">
    <property type="term" value="F:long-chain fatty acid-CoA ligase activity"/>
    <property type="evidence" value="ECO:0007669"/>
    <property type="project" value="UniProtKB-EC"/>
</dbReference>
<dbReference type="PANTHER" id="PTHR43272">
    <property type="entry name" value="LONG-CHAIN-FATTY-ACID--COA LIGASE"/>
    <property type="match status" value="1"/>
</dbReference>
<keyword evidence="3" id="KW-0443">Lipid metabolism</keyword>
<evidence type="ECO:0000313" key="7">
    <source>
        <dbReference type="Proteomes" id="UP000095300"/>
    </source>
</evidence>
<dbReference type="KEGG" id="scac:106080492"/>
<dbReference type="Proteomes" id="UP000095300">
    <property type="component" value="Unassembled WGS sequence"/>
</dbReference>
<reference evidence="7" key="1">
    <citation type="submission" date="2015-05" db="EMBL/GenBank/DDBJ databases">
        <authorList>
            <person name="Wilson R.K."/>
            <person name="Warren W.C."/>
            <person name="Olafson P."/>
        </authorList>
    </citation>
    <scope>NUCLEOTIDE SEQUENCE [LARGE SCALE GENOMIC DNA]</scope>
    <source>
        <strain evidence="7">USDA</strain>
    </source>
</reference>
<dbReference type="Pfam" id="PF23562">
    <property type="entry name" value="AMP-binding_C_3"/>
    <property type="match status" value="1"/>
</dbReference>
<dbReference type="AlphaFoldDB" id="A0A1I8PNM6"/>